<protein>
    <recommendedName>
        <fullName evidence="3">Arrestin C-terminal-like domain-containing protein</fullName>
    </recommendedName>
</protein>
<evidence type="ECO:0000259" key="3">
    <source>
        <dbReference type="SMART" id="SM01017"/>
    </source>
</evidence>
<dbReference type="GO" id="GO:0005737">
    <property type="term" value="C:cytoplasm"/>
    <property type="evidence" value="ECO:0007669"/>
    <property type="project" value="TreeGrafter"/>
</dbReference>
<dbReference type="Gene3D" id="2.60.40.640">
    <property type="match status" value="2"/>
</dbReference>
<gene>
    <name evidence="4" type="ORF">PYX00_008753</name>
</gene>
<comment type="caution">
    <text evidence="4">The sequence shown here is derived from an EMBL/GenBank/DDBJ whole genome shotgun (WGS) entry which is preliminary data.</text>
</comment>
<name>A0AAW2HPQ9_9NEOP</name>
<dbReference type="InterPro" id="IPR014752">
    <property type="entry name" value="Arrestin-like_C"/>
</dbReference>
<dbReference type="InterPro" id="IPR014756">
    <property type="entry name" value="Ig_E-set"/>
</dbReference>
<dbReference type="AlphaFoldDB" id="A0AAW2HPQ9"/>
<dbReference type="InterPro" id="IPR011021">
    <property type="entry name" value="Arrestin-like_N"/>
</dbReference>
<evidence type="ECO:0000256" key="1">
    <source>
        <dbReference type="ARBA" id="ARBA00005298"/>
    </source>
</evidence>
<comment type="similarity">
    <text evidence="1">Belongs to the arrestin family.</text>
</comment>
<dbReference type="InterPro" id="IPR011022">
    <property type="entry name" value="Arrestin_C-like"/>
</dbReference>
<proteinExistence type="inferred from homology"/>
<dbReference type="GO" id="GO:0015031">
    <property type="term" value="P:protein transport"/>
    <property type="evidence" value="ECO:0007669"/>
    <property type="project" value="TreeGrafter"/>
</dbReference>
<keyword evidence="2" id="KW-0716">Sensory transduction</keyword>
<reference evidence="4" key="1">
    <citation type="journal article" date="2024" name="Gigascience">
        <title>Chromosome-level genome of the poultry shaft louse Menopon gallinae provides insight into the host-switching and adaptive evolution of parasitic lice.</title>
        <authorList>
            <person name="Xu Y."/>
            <person name="Ma L."/>
            <person name="Liu S."/>
            <person name="Liang Y."/>
            <person name="Liu Q."/>
            <person name="He Z."/>
            <person name="Tian L."/>
            <person name="Duan Y."/>
            <person name="Cai W."/>
            <person name="Li H."/>
            <person name="Song F."/>
        </authorList>
    </citation>
    <scope>NUCLEOTIDE SEQUENCE</scope>
    <source>
        <strain evidence="4">Cailab_2023a</strain>
    </source>
</reference>
<sequence>MVTVNVVFGNPNKFYFEGEKLLVKLEVSVDNPVNIHTILAIFVGECNCSGDSDFERKTRVKERNENEIYFDDILPVYVASGENCCFSKGVHQYPIEYQLPCSLPSSLESPQGHVRYSLKVVTDVGGTLLKSCHYFTVVAKINLNNDAAANLPIVLWKHESQCIFACVCPRNGLVRAFVHISRKSFVPGERLTINAEVWNFSSLPVNWVKAAVVQILKYNCTKAAKRKRVVAEVTRGCILPRDNQVWRSESLCIPAIPPSSCSVKRMITVKYKLYFMIKTSWQEKAICLKENVTIGTVPLMGCKQSEERGQGEGKATLNNSSYHYSDLEPCIFGPHSVIEEDETSSFSPLYPVYTEPYN</sequence>
<accession>A0AAW2HPQ9</accession>
<dbReference type="SUPFAM" id="SSF81296">
    <property type="entry name" value="E set domains"/>
    <property type="match status" value="2"/>
</dbReference>
<dbReference type="Pfam" id="PF00339">
    <property type="entry name" value="Arrestin_N"/>
    <property type="match status" value="1"/>
</dbReference>
<dbReference type="SMART" id="SM01017">
    <property type="entry name" value="Arrestin_C"/>
    <property type="match status" value="1"/>
</dbReference>
<dbReference type="PANTHER" id="PTHR11188:SF17">
    <property type="entry name" value="FI21816P1"/>
    <property type="match status" value="1"/>
</dbReference>
<dbReference type="EMBL" id="JARGDH010000004">
    <property type="protein sequence ID" value="KAL0271757.1"/>
    <property type="molecule type" value="Genomic_DNA"/>
</dbReference>
<feature type="domain" description="Arrestin C-terminal-like" evidence="3">
    <location>
        <begin position="170"/>
        <end position="299"/>
    </location>
</feature>
<dbReference type="InterPro" id="IPR050357">
    <property type="entry name" value="Arrestin_domain-protein"/>
</dbReference>
<dbReference type="Pfam" id="PF02752">
    <property type="entry name" value="Arrestin_C"/>
    <property type="match status" value="1"/>
</dbReference>
<organism evidence="4">
    <name type="scientific">Menopon gallinae</name>
    <name type="common">poultry shaft louse</name>
    <dbReference type="NCBI Taxonomy" id="328185"/>
    <lineage>
        <taxon>Eukaryota</taxon>
        <taxon>Metazoa</taxon>
        <taxon>Ecdysozoa</taxon>
        <taxon>Arthropoda</taxon>
        <taxon>Hexapoda</taxon>
        <taxon>Insecta</taxon>
        <taxon>Pterygota</taxon>
        <taxon>Neoptera</taxon>
        <taxon>Paraneoptera</taxon>
        <taxon>Psocodea</taxon>
        <taxon>Troctomorpha</taxon>
        <taxon>Phthiraptera</taxon>
        <taxon>Amblycera</taxon>
        <taxon>Menoponidae</taxon>
        <taxon>Menopon</taxon>
    </lineage>
</organism>
<dbReference type="PANTHER" id="PTHR11188">
    <property type="entry name" value="ARRESTIN DOMAIN CONTAINING PROTEIN"/>
    <property type="match status" value="1"/>
</dbReference>
<evidence type="ECO:0000256" key="2">
    <source>
        <dbReference type="ARBA" id="ARBA00022606"/>
    </source>
</evidence>
<evidence type="ECO:0000313" key="4">
    <source>
        <dbReference type="EMBL" id="KAL0271757.1"/>
    </source>
</evidence>